<proteinExistence type="predicted"/>
<dbReference type="Proteomes" id="UP000271937">
    <property type="component" value="Unassembled WGS sequence"/>
</dbReference>
<dbReference type="InterPro" id="IPR036515">
    <property type="entry name" value="Transposase_17_sf"/>
</dbReference>
<dbReference type="SUPFAM" id="SSF143422">
    <property type="entry name" value="Transposase IS200-like"/>
    <property type="match status" value="1"/>
</dbReference>
<name>A0A3P3VX31_9FLAO</name>
<dbReference type="EMBL" id="RQVR01000054">
    <property type="protein sequence ID" value="RRJ86907.1"/>
    <property type="molecule type" value="Genomic_DNA"/>
</dbReference>
<dbReference type="AlphaFoldDB" id="A0A3P3VX31"/>
<sequence>MSRNYKFHNPEGLYFVSFAVVGWLDVFTRNEYKDLVLESLEFCQNNKGMEVHAWCIMTNHLHLIF</sequence>
<protein>
    <submittedName>
        <fullName evidence="1">Transposase</fullName>
    </submittedName>
</protein>
<keyword evidence="2" id="KW-1185">Reference proteome</keyword>
<dbReference type="Gene3D" id="3.30.70.1290">
    <property type="entry name" value="Transposase IS200-like"/>
    <property type="match status" value="1"/>
</dbReference>
<evidence type="ECO:0000313" key="1">
    <source>
        <dbReference type="EMBL" id="RRJ86907.1"/>
    </source>
</evidence>
<dbReference type="GO" id="GO:0003677">
    <property type="term" value="F:DNA binding"/>
    <property type="evidence" value="ECO:0007669"/>
    <property type="project" value="InterPro"/>
</dbReference>
<dbReference type="GO" id="GO:0006313">
    <property type="term" value="P:DNA transposition"/>
    <property type="evidence" value="ECO:0007669"/>
    <property type="project" value="InterPro"/>
</dbReference>
<dbReference type="GO" id="GO:0004803">
    <property type="term" value="F:transposase activity"/>
    <property type="evidence" value="ECO:0007669"/>
    <property type="project" value="InterPro"/>
</dbReference>
<gene>
    <name evidence="1" type="ORF">EG849_15500</name>
</gene>
<dbReference type="RefSeq" id="WP_199732405.1">
    <property type="nucleotide sequence ID" value="NZ_RQVR01000054.1"/>
</dbReference>
<feature type="non-terminal residue" evidence="1">
    <location>
        <position position="65"/>
    </location>
</feature>
<evidence type="ECO:0000313" key="2">
    <source>
        <dbReference type="Proteomes" id="UP000271937"/>
    </source>
</evidence>
<organism evidence="1 2">
    <name type="scientific">Flavobacterium macacae</name>
    <dbReference type="NCBI Taxonomy" id="2488993"/>
    <lineage>
        <taxon>Bacteria</taxon>
        <taxon>Pseudomonadati</taxon>
        <taxon>Bacteroidota</taxon>
        <taxon>Flavobacteriia</taxon>
        <taxon>Flavobacteriales</taxon>
        <taxon>Flavobacteriaceae</taxon>
        <taxon>Flavobacterium</taxon>
    </lineage>
</organism>
<comment type="caution">
    <text evidence="1">The sequence shown here is derived from an EMBL/GenBank/DDBJ whole genome shotgun (WGS) entry which is preliminary data.</text>
</comment>
<accession>A0A3P3VX31</accession>
<reference evidence="1 2" key="1">
    <citation type="submission" date="2018-11" db="EMBL/GenBank/DDBJ databases">
        <title>Flavobacterium sp. nov., YIM 102600 draft genome.</title>
        <authorList>
            <person name="Li G."/>
            <person name="Jiang Y."/>
        </authorList>
    </citation>
    <scope>NUCLEOTIDE SEQUENCE [LARGE SCALE GENOMIC DNA]</scope>
    <source>
        <strain evidence="1 2">YIM 102600</strain>
    </source>
</reference>